<dbReference type="Proteomes" id="UP000095287">
    <property type="component" value="Unplaced"/>
</dbReference>
<evidence type="ECO:0000313" key="1">
    <source>
        <dbReference type="Proteomes" id="UP000095287"/>
    </source>
</evidence>
<reference evidence="2" key="1">
    <citation type="submission" date="2016-11" db="UniProtKB">
        <authorList>
            <consortium name="WormBaseParasite"/>
        </authorList>
    </citation>
    <scope>IDENTIFICATION</scope>
</reference>
<evidence type="ECO:0000313" key="2">
    <source>
        <dbReference type="WBParaSite" id="L893_g4693.t1"/>
    </source>
</evidence>
<name>A0A1I8AE55_9BILA</name>
<dbReference type="AlphaFoldDB" id="A0A1I8AE55"/>
<keyword evidence="1" id="KW-1185">Reference proteome</keyword>
<organism evidence="1 2">
    <name type="scientific">Steinernema glaseri</name>
    <dbReference type="NCBI Taxonomy" id="37863"/>
    <lineage>
        <taxon>Eukaryota</taxon>
        <taxon>Metazoa</taxon>
        <taxon>Ecdysozoa</taxon>
        <taxon>Nematoda</taxon>
        <taxon>Chromadorea</taxon>
        <taxon>Rhabditida</taxon>
        <taxon>Tylenchina</taxon>
        <taxon>Panagrolaimomorpha</taxon>
        <taxon>Strongyloidoidea</taxon>
        <taxon>Steinernematidae</taxon>
        <taxon>Steinernema</taxon>
    </lineage>
</organism>
<sequence length="88" mass="9881">MCVCRTPPKGIEQNNFLKYVLRRALDIVELGTVEFLAGEPMPLASAGSVKDNVRLPPVNDIAVILPFATPTSLTHRLFRVRLFLMKWS</sequence>
<accession>A0A1I8AE55</accession>
<dbReference type="WBParaSite" id="L893_g4693.t1">
    <property type="protein sequence ID" value="L893_g4693.t1"/>
    <property type="gene ID" value="L893_g4693"/>
</dbReference>
<protein>
    <submittedName>
        <fullName evidence="2">GMC_oxred_C domain-containing protein</fullName>
    </submittedName>
</protein>
<proteinExistence type="predicted"/>